<dbReference type="OrthoDB" id="549788at2759"/>
<keyword evidence="7" id="KW-1185">Reference proteome</keyword>
<dbReference type="InterPro" id="IPR002893">
    <property type="entry name" value="Znf_MYND"/>
</dbReference>
<dbReference type="Proteomes" id="UP000305067">
    <property type="component" value="Unassembled WGS sequence"/>
</dbReference>
<dbReference type="EMBL" id="ML178817">
    <property type="protein sequence ID" value="TFL04932.1"/>
    <property type="molecule type" value="Genomic_DNA"/>
</dbReference>
<evidence type="ECO:0000313" key="6">
    <source>
        <dbReference type="EMBL" id="TFL04932.1"/>
    </source>
</evidence>
<evidence type="ECO:0000259" key="5">
    <source>
        <dbReference type="PROSITE" id="PS50865"/>
    </source>
</evidence>
<name>A0A5C3QSS1_9AGAR</name>
<feature type="domain" description="MYND-type" evidence="5">
    <location>
        <begin position="68"/>
        <end position="114"/>
    </location>
</feature>
<evidence type="ECO:0000256" key="2">
    <source>
        <dbReference type="ARBA" id="ARBA00022771"/>
    </source>
</evidence>
<organism evidence="6 7">
    <name type="scientific">Pterulicium gracile</name>
    <dbReference type="NCBI Taxonomy" id="1884261"/>
    <lineage>
        <taxon>Eukaryota</taxon>
        <taxon>Fungi</taxon>
        <taxon>Dikarya</taxon>
        <taxon>Basidiomycota</taxon>
        <taxon>Agaricomycotina</taxon>
        <taxon>Agaricomycetes</taxon>
        <taxon>Agaricomycetidae</taxon>
        <taxon>Agaricales</taxon>
        <taxon>Pleurotineae</taxon>
        <taxon>Pterulaceae</taxon>
        <taxon>Pterulicium</taxon>
    </lineage>
</organism>
<keyword evidence="2 4" id="KW-0863">Zinc-finger</keyword>
<reference evidence="6 7" key="1">
    <citation type="journal article" date="2019" name="Nat. Ecol. Evol.">
        <title>Megaphylogeny resolves global patterns of mushroom evolution.</title>
        <authorList>
            <person name="Varga T."/>
            <person name="Krizsan K."/>
            <person name="Foldi C."/>
            <person name="Dima B."/>
            <person name="Sanchez-Garcia M."/>
            <person name="Sanchez-Ramirez S."/>
            <person name="Szollosi G.J."/>
            <person name="Szarkandi J.G."/>
            <person name="Papp V."/>
            <person name="Albert L."/>
            <person name="Andreopoulos W."/>
            <person name="Angelini C."/>
            <person name="Antonin V."/>
            <person name="Barry K.W."/>
            <person name="Bougher N.L."/>
            <person name="Buchanan P."/>
            <person name="Buyck B."/>
            <person name="Bense V."/>
            <person name="Catcheside P."/>
            <person name="Chovatia M."/>
            <person name="Cooper J."/>
            <person name="Damon W."/>
            <person name="Desjardin D."/>
            <person name="Finy P."/>
            <person name="Geml J."/>
            <person name="Haridas S."/>
            <person name="Hughes K."/>
            <person name="Justo A."/>
            <person name="Karasinski D."/>
            <person name="Kautmanova I."/>
            <person name="Kiss B."/>
            <person name="Kocsube S."/>
            <person name="Kotiranta H."/>
            <person name="LaButti K.M."/>
            <person name="Lechner B.E."/>
            <person name="Liimatainen K."/>
            <person name="Lipzen A."/>
            <person name="Lukacs Z."/>
            <person name="Mihaltcheva S."/>
            <person name="Morgado L.N."/>
            <person name="Niskanen T."/>
            <person name="Noordeloos M.E."/>
            <person name="Ohm R.A."/>
            <person name="Ortiz-Santana B."/>
            <person name="Ovrebo C."/>
            <person name="Racz N."/>
            <person name="Riley R."/>
            <person name="Savchenko A."/>
            <person name="Shiryaev A."/>
            <person name="Soop K."/>
            <person name="Spirin V."/>
            <person name="Szebenyi C."/>
            <person name="Tomsovsky M."/>
            <person name="Tulloss R.E."/>
            <person name="Uehling J."/>
            <person name="Grigoriev I.V."/>
            <person name="Vagvolgyi C."/>
            <person name="Papp T."/>
            <person name="Martin F.M."/>
            <person name="Miettinen O."/>
            <person name="Hibbett D.S."/>
            <person name="Nagy L.G."/>
        </authorList>
    </citation>
    <scope>NUCLEOTIDE SEQUENCE [LARGE SCALE GENOMIC DNA]</scope>
    <source>
        <strain evidence="6 7">CBS 309.79</strain>
    </source>
</reference>
<evidence type="ECO:0000313" key="7">
    <source>
        <dbReference type="Proteomes" id="UP000305067"/>
    </source>
</evidence>
<dbReference type="PROSITE" id="PS50865">
    <property type="entry name" value="ZF_MYND_2"/>
    <property type="match status" value="1"/>
</dbReference>
<evidence type="ECO:0000256" key="4">
    <source>
        <dbReference type="PROSITE-ProRule" id="PRU00134"/>
    </source>
</evidence>
<protein>
    <recommendedName>
        <fullName evidence="5">MYND-type domain-containing protein</fullName>
    </recommendedName>
</protein>
<keyword evidence="3" id="KW-0862">Zinc</keyword>
<sequence>MDWDTVGFLRLSLLPSLDNIMEGMRDIFGGEHAFGPLPTHLDYEESGQNYFGLFTTICRLRDINCCENVDCRKEPSITGTRFNRCCICTVLSYCSKDCPRSSWSDSKHPHKALCKWWGPSFHSGRAQSKLLEAKRYSPL</sequence>
<evidence type="ECO:0000256" key="3">
    <source>
        <dbReference type="ARBA" id="ARBA00022833"/>
    </source>
</evidence>
<proteinExistence type="predicted"/>
<accession>A0A5C3QSS1</accession>
<dbReference type="GO" id="GO:0008270">
    <property type="term" value="F:zinc ion binding"/>
    <property type="evidence" value="ECO:0007669"/>
    <property type="project" value="UniProtKB-KW"/>
</dbReference>
<gene>
    <name evidence="6" type="ORF">BDV98DRAFT_561199</name>
</gene>
<keyword evidence="1" id="KW-0479">Metal-binding</keyword>
<dbReference type="AlphaFoldDB" id="A0A5C3QSS1"/>
<evidence type="ECO:0000256" key="1">
    <source>
        <dbReference type="ARBA" id="ARBA00022723"/>
    </source>
</evidence>